<dbReference type="PROSITE" id="PS50987">
    <property type="entry name" value="HTH_ARSR_2"/>
    <property type="match status" value="1"/>
</dbReference>
<organism evidence="5 6">
    <name type="scientific">Sphingomonas glacialis</name>
    <dbReference type="NCBI Taxonomy" id="658225"/>
    <lineage>
        <taxon>Bacteria</taxon>
        <taxon>Pseudomonadati</taxon>
        <taxon>Pseudomonadota</taxon>
        <taxon>Alphaproteobacteria</taxon>
        <taxon>Sphingomonadales</taxon>
        <taxon>Sphingomonadaceae</taxon>
        <taxon>Sphingomonas</taxon>
    </lineage>
</organism>
<keyword evidence="6" id="KW-1185">Reference proteome</keyword>
<evidence type="ECO:0000259" key="4">
    <source>
        <dbReference type="PROSITE" id="PS50987"/>
    </source>
</evidence>
<dbReference type="InterPro" id="IPR051011">
    <property type="entry name" value="Metal_resp_trans_reg"/>
</dbReference>
<dbReference type="CDD" id="cd00090">
    <property type="entry name" value="HTH_ARSR"/>
    <property type="match status" value="1"/>
</dbReference>
<name>A0ABQ3LJH4_9SPHN</name>
<dbReference type="EMBL" id="BNAQ01000002">
    <property type="protein sequence ID" value="GHH16010.1"/>
    <property type="molecule type" value="Genomic_DNA"/>
</dbReference>
<comment type="caution">
    <text evidence="5">The sequence shown here is derived from an EMBL/GenBank/DDBJ whole genome shotgun (WGS) entry which is preliminary data.</text>
</comment>
<reference evidence="6" key="1">
    <citation type="journal article" date="2019" name="Int. J. Syst. Evol. Microbiol.">
        <title>The Global Catalogue of Microorganisms (GCM) 10K type strain sequencing project: providing services to taxonomists for standard genome sequencing and annotation.</title>
        <authorList>
            <consortium name="The Broad Institute Genomics Platform"/>
            <consortium name="The Broad Institute Genome Sequencing Center for Infectious Disease"/>
            <person name="Wu L."/>
            <person name="Ma J."/>
        </authorList>
    </citation>
    <scope>NUCLEOTIDE SEQUENCE [LARGE SCALE GENOMIC DNA]</scope>
    <source>
        <strain evidence="6">CGMCC 1.8957</strain>
    </source>
</reference>
<keyword evidence="1" id="KW-0805">Transcription regulation</keyword>
<evidence type="ECO:0000256" key="2">
    <source>
        <dbReference type="ARBA" id="ARBA00023125"/>
    </source>
</evidence>
<proteinExistence type="predicted"/>
<evidence type="ECO:0000313" key="5">
    <source>
        <dbReference type="EMBL" id="GHH16010.1"/>
    </source>
</evidence>
<dbReference type="PANTHER" id="PTHR43132:SF2">
    <property type="entry name" value="ARSENICAL RESISTANCE OPERON REPRESSOR ARSR-RELATED"/>
    <property type="match status" value="1"/>
</dbReference>
<dbReference type="InterPro" id="IPR001845">
    <property type="entry name" value="HTH_ArsR_DNA-bd_dom"/>
</dbReference>
<dbReference type="InterPro" id="IPR011991">
    <property type="entry name" value="ArsR-like_HTH"/>
</dbReference>
<feature type="domain" description="HTH arsR-type" evidence="4">
    <location>
        <begin position="1"/>
        <end position="95"/>
    </location>
</feature>
<sequence>MELKNAVTALSALAHPSRLAVFRMLVQAGHEGIAAGEIARRLDVPPNTLSSNLTILTNADLVENRRDGRSLIYSARYESMANLLEYLLEDCCDGNPEICARMGDMVLRGRCVEEGTA</sequence>
<accession>A0ABQ3LJH4</accession>
<dbReference type="RefSeq" id="WP_133190704.1">
    <property type="nucleotide sequence ID" value="NZ_BNAQ01000002.1"/>
</dbReference>
<dbReference type="PANTHER" id="PTHR43132">
    <property type="entry name" value="ARSENICAL RESISTANCE OPERON REPRESSOR ARSR-RELATED"/>
    <property type="match status" value="1"/>
</dbReference>
<dbReference type="InterPro" id="IPR036388">
    <property type="entry name" value="WH-like_DNA-bd_sf"/>
</dbReference>
<dbReference type="Gene3D" id="1.10.10.10">
    <property type="entry name" value="Winged helix-like DNA-binding domain superfamily/Winged helix DNA-binding domain"/>
    <property type="match status" value="1"/>
</dbReference>
<dbReference type="SUPFAM" id="SSF46785">
    <property type="entry name" value="Winged helix' DNA-binding domain"/>
    <property type="match status" value="1"/>
</dbReference>
<dbReference type="SMART" id="SM00418">
    <property type="entry name" value="HTH_ARSR"/>
    <property type="match status" value="1"/>
</dbReference>
<dbReference type="Proteomes" id="UP000652430">
    <property type="component" value="Unassembled WGS sequence"/>
</dbReference>
<protein>
    <submittedName>
        <fullName evidence="5">Transcriptional regulator</fullName>
    </submittedName>
</protein>
<dbReference type="NCBIfam" id="NF033788">
    <property type="entry name" value="HTH_metalloreg"/>
    <property type="match status" value="1"/>
</dbReference>
<evidence type="ECO:0000256" key="1">
    <source>
        <dbReference type="ARBA" id="ARBA00023015"/>
    </source>
</evidence>
<dbReference type="InterPro" id="IPR036390">
    <property type="entry name" value="WH_DNA-bd_sf"/>
</dbReference>
<keyword evidence="3" id="KW-0804">Transcription</keyword>
<dbReference type="Pfam" id="PF12840">
    <property type="entry name" value="HTH_20"/>
    <property type="match status" value="1"/>
</dbReference>
<gene>
    <name evidence="5" type="ORF">GCM10008023_19540</name>
</gene>
<evidence type="ECO:0000313" key="6">
    <source>
        <dbReference type="Proteomes" id="UP000652430"/>
    </source>
</evidence>
<keyword evidence="2" id="KW-0238">DNA-binding</keyword>
<dbReference type="PRINTS" id="PR00778">
    <property type="entry name" value="HTHARSR"/>
</dbReference>
<evidence type="ECO:0000256" key="3">
    <source>
        <dbReference type="ARBA" id="ARBA00023163"/>
    </source>
</evidence>